<keyword evidence="3" id="KW-1185">Reference proteome</keyword>
<evidence type="ECO:0000313" key="2">
    <source>
        <dbReference type="EMBL" id="KAG9356077.1"/>
    </source>
</evidence>
<feature type="region of interest" description="Disordered" evidence="1">
    <location>
        <begin position="43"/>
        <end position="69"/>
    </location>
</feature>
<accession>A0A8T2PXC4</accession>
<evidence type="ECO:0000256" key="1">
    <source>
        <dbReference type="SAM" id="MobiDB-lite"/>
    </source>
</evidence>
<dbReference type="Proteomes" id="UP000824540">
    <property type="component" value="Unassembled WGS sequence"/>
</dbReference>
<protein>
    <submittedName>
        <fullName evidence="2">Uncharacterized protein</fullName>
    </submittedName>
</protein>
<proteinExistence type="predicted"/>
<feature type="compositionally biased region" description="Basic and acidic residues" evidence="1">
    <location>
        <begin position="50"/>
        <end position="60"/>
    </location>
</feature>
<name>A0A8T2PXC4_9TELE</name>
<sequence length="69" mass="7811">MELSEFVQKGLQYLADPEYFDVKTFSHLVEVSFRTLLASHTDDAILGSGGKDERRGKESRQGYTDVKNV</sequence>
<organism evidence="2 3">
    <name type="scientific">Albula glossodonta</name>
    <name type="common">roundjaw bonefish</name>
    <dbReference type="NCBI Taxonomy" id="121402"/>
    <lineage>
        <taxon>Eukaryota</taxon>
        <taxon>Metazoa</taxon>
        <taxon>Chordata</taxon>
        <taxon>Craniata</taxon>
        <taxon>Vertebrata</taxon>
        <taxon>Euteleostomi</taxon>
        <taxon>Actinopterygii</taxon>
        <taxon>Neopterygii</taxon>
        <taxon>Teleostei</taxon>
        <taxon>Albuliformes</taxon>
        <taxon>Albulidae</taxon>
        <taxon>Albula</taxon>
    </lineage>
</organism>
<dbReference type="EMBL" id="JAFBMS010000001">
    <property type="protein sequence ID" value="KAG9356077.1"/>
    <property type="molecule type" value="Genomic_DNA"/>
</dbReference>
<comment type="caution">
    <text evidence="2">The sequence shown here is derived from an EMBL/GenBank/DDBJ whole genome shotgun (WGS) entry which is preliminary data.</text>
</comment>
<dbReference type="AlphaFoldDB" id="A0A8T2PXC4"/>
<evidence type="ECO:0000313" key="3">
    <source>
        <dbReference type="Proteomes" id="UP000824540"/>
    </source>
</evidence>
<dbReference type="OrthoDB" id="1917519at2759"/>
<gene>
    <name evidence="2" type="ORF">JZ751_000921</name>
</gene>
<reference evidence="2" key="1">
    <citation type="thesis" date="2021" institute="BYU ScholarsArchive" country="Provo, UT, USA">
        <title>Applications of and Algorithms for Genome Assembly and Genomic Analyses with an Emphasis on Marine Teleosts.</title>
        <authorList>
            <person name="Pickett B.D."/>
        </authorList>
    </citation>
    <scope>NUCLEOTIDE SEQUENCE</scope>
    <source>
        <strain evidence="2">HI-2016</strain>
    </source>
</reference>